<evidence type="ECO:0000313" key="21">
    <source>
        <dbReference type="Proteomes" id="UP000807504"/>
    </source>
</evidence>
<keyword evidence="12 15" id="KW-0067">ATP-binding</keyword>
<evidence type="ECO:0000256" key="14">
    <source>
        <dbReference type="PIRSR" id="PIRSR000615-4"/>
    </source>
</evidence>
<feature type="active site" description="Proton acceptor" evidence="11">
    <location>
        <position position="931"/>
    </location>
</feature>
<feature type="domain" description="Ig-like" evidence="19">
    <location>
        <begin position="297"/>
        <end position="394"/>
    </location>
</feature>
<keyword evidence="3 17" id="KW-0812">Transmembrane</keyword>
<dbReference type="EMBL" id="JABXBU010000030">
    <property type="protein sequence ID" value="KAF8785487.1"/>
    <property type="molecule type" value="Genomic_DNA"/>
</dbReference>
<feature type="domain" description="Ig-like" evidence="19">
    <location>
        <begin position="516"/>
        <end position="605"/>
    </location>
</feature>
<dbReference type="InterPro" id="IPR017441">
    <property type="entry name" value="Protein_kinase_ATP_BS"/>
</dbReference>
<name>A0A8T0F2W4_ARGBR</name>
<feature type="site" description="Important for interaction with phosphotyrosine-binding proteins" evidence="14">
    <location>
        <position position="1075"/>
    </location>
</feature>
<evidence type="ECO:0000256" key="1">
    <source>
        <dbReference type="ARBA" id="ARBA00004167"/>
    </source>
</evidence>
<evidence type="ECO:0000256" key="8">
    <source>
        <dbReference type="ARBA" id="ARBA00023180"/>
    </source>
</evidence>
<evidence type="ECO:0000256" key="12">
    <source>
        <dbReference type="PIRSR" id="PIRSR000615-2"/>
    </source>
</evidence>
<dbReference type="InterPro" id="IPR008266">
    <property type="entry name" value="Tyr_kinase_AS"/>
</dbReference>
<sequence length="1183" mass="134556">MVVSTHRMYEAKLEGPKLNISEDFIDVPLNSTLYIQCTGQMPMSWKYRDPKVSTKKYQDVKAVSDTNESDGVFKSVVQLFFTSYEETGEYVCYYNDLSTSVYIFVNDESHLLLPLDTRRKFLMDGRQLMYQSPSIILLGHGHCIIEVWGASGFVDSALVVRIRERVDNCFSCWFPSAHSVSILYNYPFSLEQENPQEPVVTFTEGLENIVKSRTKEVDLIATYTVFPLTTDIRSLWIKDNAQLSPANNKYKIRSSSSEFRLSISNLTKLDSGFYTVAAHTSGGYFNKSFHLRVKDTPSIKIKNVTTCCFVPSHSYQLQCESKGFPSPTLFWSWADIRDCTSPSCDKNKKWKYVDELTDINNHTQWFMNIDEENVWSLLNVTAITSGYYKCVSQNEMGFAEEVVPFIVSDVKNGFDMEIENNLPLELSPFSMTCRASSDLYEDLFWTWTPGFTNESSPIQDDLLTRSNTSNSIALEMNLEKIFLNNSGIYKCLATPRFGDKLEEKTTYINVQKIQEPQFENGDWDTELLAAANSILELDCVVNGTPLPKVTWYRNGELLTSNFTGGKFEEDFQVLIISRLVDEDSGDYACIAENVAGAIMRNMSLSIISSGVSGHVTQGISEPIHVGVLAAAGICVATILILLLLFARWLYKRKHTLMKLQGFNHQLFQEGHFGIYDPNMPIDEQVDLLPYDNRWEFPKENLKFGRTLGQGAFGRVVKAEAFGLNDYEKSTTVAVKMLKERADINQQRALSAELKILIHLGHHVNIVNLMGAVTKNIEKGELLVMVEYCKYGNLRNYLLRHRDKFVNETDLYNRSPVPLSDSPPLDSGVTCFTEVRFDTFMSSSGSGSTVFAVDNPNYRQRVQSIVSSDPKGSCSSHIIGRSMSCSSSNDSRYYCRVDSQEHVITTSDLLCFAFQSACGMDYLASRKLIHRDLAARNVLLAEDKVVKICDFGLAKDCYKYENYVKKGDGPLPIKWMAVESIRDHVFTTKSDVWSFGILMWEFFTLGSNPYPGIEIDEEFYKRLNAGFRMERPDYCPEDVYDIMKDCWLANPDDRPDFSQIADTLGGLMETGVKQHYIDLNAPYLEMNNKLLTHNYLNMPSNECQITPTRLYMNSDTSNSFLYDNLPPSNRPVLDASVRDEVLEDIPMIQLDITEEKHTGQTFKQQDNYTHPSDYLQMGDNFSAR</sequence>
<dbReference type="SUPFAM" id="SSF48726">
    <property type="entry name" value="Immunoglobulin"/>
    <property type="match status" value="3"/>
</dbReference>
<evidence type="ECO:0000256" key="3">
    <source>
        <dbReference type="ARBA" id="ARBA00022692"/>
    </source>
</evidence>
<dbReference type="Gene3D" id="1.10.510.10">
    <property type="entry name" value="Transferase(Phosphotransferase) domain 1"/>
    <property type="match status" value="1"/>
</dbReference>
<evidence type="ECO:0000256" key="6">
    <source>
        <dbReference type="ARBA" id="ARBA00023157"/>
    </source>
</evidence>
<dbReference type="InterPro" id="IPR013783">
    <property type="entry name" value="Ig-like_fold"/>
</dbReference>
<evidence type="ECO:0000256" key="11">
    <source>
        <dbReference type="PIRSR" id="PIRSR000615-1"/>
    </source>
</evidence>
<feature type="binding site" evidence="12">
    <location>
        <position position="935"/>
    </location>
    <ligand>
        <name>ATP</name>
        <dbReference type="ChEBI" id="CHEBI:30616"/>
    </ligand>
</feature>
<dbReference type="PROSITE" id="PS50011">
    <property type="entry name" value="PROTEIN_KINASE_DOM"/>
    <property type="match status" value="1"/>
</dbReference>
<dbReference type="InterPro" id="IPR003598">
    <property type="entry name" value="Ig_sub2"/>
</dbReference>
<dbReference type="SMART" id="SM00219">
    <property type="entry name" value="TyrKc"/>
    <property type="match status" value="1"/>
</dbReference>
<dbReference type="PROSITE" id="PS00109">
    <property type="entry name" value="PROTEIN_KINASE_TYR"/>
    <property type="match status" value="1"/>
</dbReference>
<evidence type="ECO:0000313" key="20">
    <source>
        <dbReference type="EMBL" id="KAF8785487.1"/>
    </source>
</evidence>
<dbReference type="InterPro" id="IPR000719">
    <property type="entry name" value="Prot_kinase_dom"/>
</dbReference>
<feature type="binding site" evidence="12">
    <location>
        <begin position="708"/>
        <end position="715"/>
    </location>
    <ligand>
        <name>ATP</name>
        <dbReference type="ChEBI" id="CHEBI:30616"/>
    </ligand>
</feature>
<evidence type="ECO:0000256" key="5">
    <source>
        <dbReference type="ARBA" id="ARBA00023136"/>
    </source>
</evidence>
<protein>
    <recommendedName>
        <fullName evidence="2">receptor protein-tyrosine kinase</fullName>
        <ecNumber evidence="2">2.7.10.1</ecNumber>
    </recommendedName>
</protein>
<evidence type="ECO:0000256" key="2">
    <source>
        <dbReference type="ARBA" id="ARBA00011902"/>
    </source>
</evidence>
<feature type="region of interest" description="Disordered" evidence="16">
    <location>
        <begin position="1155"/>
        <end position="1183"/>
    </location>
</feature>
<feature type="transmembrane region" description="Helical" evidence="17">
    <location>
        <begin position="625"/>
        <end position="650"/>
    </location>
</feature>
<keyword evidence="4 17" id="KW-1133">Transmembrane helix</keyword>
<evidence type="ECO:0000256" key="4">
    <source>
        <dbReference type="ARBA" id="ARBA00022989"/>
    </source>
</evidence>
<comment type="catalytic activity">
    <reaction evidence="10">
        <text>L-tyrosyl-[protein] + ATP = O-phospho-L-tyrosyl-[protein] + ADP + H(+)</text>
        <dbReference type="Rhea" id="RHEA:10596"/>
        <dbReference type="Rhea" id="RHEA-COMP:10136"/>
        <dbReference type="Rhea" id="RHEA-COMP:20101"/>
        <dbReference type="ChEBI" id="CHEBI:15378"/>
        <dbReference type="ChEBI" id="CHEBI:30616"/>
        <dbReference type="ChEBI" id="CHEBI:46858"/>
        <dbReference type="ChEBI" id="CHEBI:61978"/>
        <dbReference type="ChEBI" id="CHEBI:456216"/>
        <dbReference type="EC" id="2.7.10.1"/>
    </reaction>
</comment>
<dbReference type="GO" id="GO:0043235">
    <property type="term" value="C:receptor complex"/>
    <property type="evidence" value="ECO:0007669"/>
    <property type="project" value="TreeGrafter"/>
</dbReference>
<evidence type="ECO:0000256" key="9">
    <source>
        <dbReference type="ARBA" id="ARBA00023319"/>
    </source>
</evidence>
<feature type="binding site" evidence="13">
    <location>
        <position position="949"/>
    </location>
    <ligand>
        <name>Mg(2+)</name>
        <dbReference type="ChEBI" id="CHEBI:18420"/>
    </ligand>
</feature>
<dbReference type="PANTHER" id="PTHR24416">
    <property type="entry name" value="TYROSINE-PROTEIN KINASE RECEPTOR"/>
    <property type="match status" value="1"/>
</dbReference>
<evidence type="ECO:0000259" key="18">
    <source>
        <dbReference type="PROSITE" id="PS50011"/>
    </source>
</evidence>
<dbReference type="SMART" id="SM00408">
    <property type="entry name" value="IGc2"/>
    <property type="match status" value="3"/>
</dbReference>
<dbReference type="CDD" id="cd00096">
    <property type="entry name" value="Ig"/>
    <property type="match status" value="1"/>
</dbReference>
<evidence type="ECO:0000256" key="13">
    <source>
        <dbReference type="PIRSR" id="PIRSR000615-3"/>
    </source>
</evidence>
<feature type="compositionally biased region" description="Polar residues" evidence="16">
    <location>
        <begin position="1158"/>
        <end position="1169"/>
    </location>
</feature>
<dbReference type="Gene3D" id="3.30.200.20">
    <property type="entry name" value="Phosphorylase Kinase, domain 1"/>
    <property type="match status" value="1"/>
</dbReference>
<keyword evidence="5 17" id="KW-0472">Membrane</keyword>
<dbReference type="GO" id="GO:0005524">
    <property type="term" value="F:ATP binding"/>
    <property type="evidence" value="ECO:0007669"/>
    <property type="project" value="UniProtKB-UniRule"/>
</dbReference>
<evidence type="ECO:0000256" key="17">
    <source>
        <dbReference type="SAM" id="Phobius"/>
    </source>
</evidence>
<evidence type="ECO:0000256" key="16">
    <source>
        <dbReference type="SAM" id="MobiDB-lite"/>
    </source>
</evidence>
<keyword evidence="21" id="KW-1185">Reference proteome</keyword>
<dbReference type="InterPro" id="IPR050122">
    <property type="entry name" value="RTK"/>
</dbReference>
<feature type="binding site" evidence="12 15">
    <location>
        <position position="735"/>
    </location>
    <ligand>
        <name>ATP</name>
        <dbReference type="ChEBI" id="CHEBI:30616"/>
    </ligand>
</feature>
<dbReference type="PROSITE" id="PS50835">
    <property type="entry name" value="IG_LIKE"/>
    <property type="match status" value="3"/>
</dbReference>
<evidence type="ECO:0000256" key="15">
    <source>
        <dbReference type="PROSITE-ProRule" id="PRU10141"/>
    </source>
</evidence>
<dbReference type="InterPro" id="IPR013098">
    <property type="entry name" value="Ig_I-set"/>
</dbReference>
<dbReference type="InterPro" id="IPR003599">
    <property type="entry name" value="Ig_sub"/>
</dbReference>
<keyword evidence="13" id="KW-0479">Metal-binding</keyword>
<dbReference type="GO" id="GO:0046872">
    <property type="term" value="F:metal ion binding"/>
    <property type="evidence" value="ECO:0007669"/>
    <property type="project" value="UniProtKB-KW"/>
</dbReference>
<keyword evidence="12 15" id="KW-0547">Nucleotide-binding</keyword>
<dbReference type="AlphaFoldDB" id="A0A8T0F2W4"/>
<gene>
    <name evidence="20" type="ORF">HNY73_011011</name>
</gene>
<dbReference type="Proteomes" id="UP000807504">
    <property type="component" value="Unassembled WGS sequence"/>
</dbReference>
<dbReference type="Gene3D" id="2.60.40.10">
    <property type="entry name" value="Immunoglobulins"/>
    <property type="match status" value="4"/>
</dbReference>
<feature type="domain" description="Protein kinase" evidence="18">
    <location>
        <begin position="701"/>
        <end position="1076"/>
    </location>
</feature>
<keyword evidence="7 20" id="KW-0675">Receptor</keyword>
<comment type="caution">
    <text evidence="20">The sequence shown here is derived from an EMBL/GenBank/DDBJ whole genome shotgun (WGS) entry which is preliminary data.</text>
</comment>
<dbReference type="SMART" id="SM00409">
    <property type="entry name" value="IG"/>
    <property type="match status" value="5"/>
</dbReference>
<evidence type="ECO:0000259" key="19">
    <source>
        <dbReference type="PROSITE" id="PS50835"/>
    </source>
</evidence>
<dbReference type="PROSITE" id="PS00107">
    <property type="entry name" value="PROTEIN_KINASE_ATP"/>
    <property type="match status" value="1"/>
</dbReference>
<dbReference type="GO" id="GO:0005886">
    <property type="term" value="C:plasma membrane"/>
    <property type="evidence" value="ECO:0007669"/>
    <property type="project" value="TreeGrafter"/>
</dbReference>
<dbReference type="FunFam" id="1.10.510.10:FF:000373">
    <property type="entry name" value="Receptor protein-tyrosine kinase"/>
    <property type="match status" value="1"/>
</dbReference>
<dbReference type="InterPro" id="IPR011009">
    <property type="entry name" value="Kinase-like_dom_sf"/>
</dbReference>
<keyword evidence="13" id="KW-0460">Magnesium</keyword>
<dbReference type="FunFam" id="3.30.200.20:FF:000384">
    <property type="entry name" value="Receptor protein-tyrosine kinase"/>
    <property type="match status" value="1"/>
</dbReference>
<dbReference type="Pfam" id="PF07714">
    <property type="entry name" value="PK_Tyr_Ser-Thr"/>
    <property type="match status" value="1"/>
</dbReference>
<keyword evidence="9" id="KW-0393">Immunoglobulin domain</keyword>
<dbReference type="InterPro" id="IPR020635">
    <property type="entry name" value="Tyr_kinase_cat_dom"/>
</dbReference>
<accession>A0A8T0F2W4</accession>
<feature type="domain" description="Ig-like" evidence="19">
    <location>
        <begin position="404"/>
        <end position="509"/>
    </location>
</feature>
<reference evidence="20" key="1">
    <citation type="journal article" date="2020" name="bioRxiv">
        <title>Chromosome-level reference genome of the European wasp spider Argiope bruennichi: a resource for studies on range expansion and evolutionary adaptation.</title>
        <authorList>
            <person name="Sheffer M.M."/>
            <person name="Hoppe A."/>
            <person name="Krehenwinkel H."/>
            <person name="Uhl G."/>
            <person name="Kuss A.W."/>
            <person name="Jensen L."/>
            <person name="Jensen C."/>
            <person name="Gillespie R.G."/>
            <person name="Hoff K.J."/>
            <person name="Prost S."/>
        </authorList>
    </citation>
    <scope>NUCLEOTIDE SEQUENCE</scope>
</reference>
<reference evidence="20" key="2">
    <citation type="submission" date="2020-06" db="EMBL/GenBank/DDBJ databases">
        <authorList>
            <person name="Sheffer M."/>
        </authorList>
    </citation>
    <scope>NUCLEOTIDE SEQUENCE</scope>
</reference>
<dbReference type="FunFam" id="2.60.40.10:FF:000032">
    <property type="entry name" value="palladin isoform X1"/>
    <property type="match status" value="1"/>
</dbReference>
<dbReference type="InterPro" id="IPR007110">
    <property type="entry name" value="Ig-like_dom"/>
</dbReference>
<dbReference type="GO" id="GO:0007169">
    <property type="term" value="P:cell surface receptor protein tyrosine kinase signaling pathway"/>
    <property type="evidence" value="ECO:0007669"/>
    <property type="project" value="TreeGrafter"/>
</dbReference>
<keyword evidence="8" id="KW-0325">Glycoprotein</keyword>
<keyword evidence="6" id="KW-1015">Disulfide bond</keyword>
<dbReference type="GO" id="GO:0004714">
    <property type="term" value="F:transmembrane receptor protein tyrosine kinase activity"/>
    <property type="evidence" value="ECO:0007669"/>
    <property type="project" value="UniProtKB-EC"/>
</dbReference>
<dbReference type="PANTHER" id="PTHR24416:SF600">
    <property type="entry name" value="PDGF- AND VEGF-RECEPTOR RELATED, ISOFORM J"/>
    <property type="match status" value="1"/>
</dbReference>
<dbReference type="InterPro" id="IPR036179">
    <property type="entry name" value="Ig-like_dom_sf"/>
</dbReference>
<dbReference type="EC" id="2.7.10.1" evidence="2"/>
<dbReference type="InterPro" id="IPR001245">
    <property type="entry name" value="Ser-Thr/Tyr_kinase_cat_dom"/>
</dbReference>
<dbReference type="Pfam" id="PF07679">
    <property type="entry name" value="I-set"/>
    <property type="match status" value="2"/>
</dbReference>
<evidence type="ECO:0000256" key="10">
    <source>
        <dbReference type="ARBA" id="ARBA00051243"/>
    </source>
</evidence>
<dbReference type="PIRSF" id="PIRSF000615">
    <property type="entry name" value="TyrPK_CSF1-R"/>
    <property type="match status" value="1"/>
</dbReference>
<dbReference type="SUPFAM" id="SSF56112">
    <property type="entry name" value="Protein kinase-like (PK-like)"/>
    <property type="match status" value="1"/>
</dbReference>
<organism evidence="20 21">
    <name type="scientific">Argiope bruennichi</name>
    <name type="common">Wasp spider</name>
    <name type="synonym">Aranea bruennichi</name>
    <dbReference type="NCBI Taxonomy" id="94029"/>
    <lineage>
        <taxon>Eukaryota</taxon>
        <taxon>Metazoa</taxon>
        <taxon>Ecdysozoa</taxon>
        <taxon>Arthropoda</taxon>
        <taxon>Chelicerata</taxon>
        <taxon>Arachnida</taxon>
        <taxon>Araneae</taxon>
        <taxon>Araneomorphae</taxon>
        <taxon>Entelegynae</taxon>
        <taxon>Araneoidea</taxon>
        <taxon>Araneidae</taxon>
        <taxon>Argiope</taxon>
    </lineage>
</organism>
<comment type="subcellular location">
    <subcellularLocation>
        <location evidence="1">Membrane</location>
        <topology evidence="1">Single-pass membrane protein</topology>
    </subcellularLocation>
</comment>
<evidence type="ECO:0000256" key="7">
    <source>
        <dbReference type="ARBA" id="ARBA00023170"/>
    </source>
</evidence>
<feature type="binding site" evidence="13">
    <location>
        <position position="936"/>
    </location>
    <ligand>
        <name>Mg(2+)</name>
        <dbReference type="ChEBI" id="CHEBI:18420"/>
    </ligand>
</feature>
<proteinExistence type="predicted"/>